<feature type="compositionally biased region" description="Polar residues" evidence="8">
    <location>
        <begin position="131"/>
        <end position="143"/>
    </location>
</feature>
<reference evidence="9 10" key="3">
    <citation type="submission" date="2019-11" db="EMBL/GenBank/DDBJ databases">
        <title>A de novo genome assembly of a pear dwarfing rootstock.</title>
        <authorList>
            <person name="Wang F."/>
            <person name="Wang J."/>
            <person name="Li S."/>
            <person name="Zhang Y."/>
            <person name="Fang M."/>
            <person name="Ma L."/>
            <person name="Zhao Y."/>
            <person name="Jiang S."/>
        </authorList>
    </citation>
    <scope>NUCLEOTIDE SEQUENCE [LARGE SCALE GENOMIC DNA]</scope>
    <source>
        <strain evidence="9">S2</strain>
        <tissue evidence="9">Leaf</tissue>
    </source>
</reference>
<reference evidence="9 10" key="1">
    <citation type="submission" date="2019-09" db="EMBL/GenBank/DDBJ databases">
        <authorList>
            <person name="Ou C."/>
        </authorList>
    </citation>
    <scope>NUCLEOTIDE SEQUENCE [LARGE SCALE GENOMIC DNA]</scope>
    <source>
        <strain evidence="9">S2</strain>
        <tissue evidence="9">Leaf</tissue>
    </source>
</reference>
<keyword evidence="4" id="KW-0732">Signal</keyword>
<keyword evidence="10" id="KW-1185">Reference proteome</keyword>
<accession>A0A5N5HNG9</accession>
<evidence type="ECO:0000256" key="4">
    <source>
        <dbReference type="ARBA" id="ARBA00022729"/>
    </source>
</evidence>
<dbReference type="OrthoDB" id="1192076at2759"/>
<keyword evidence="9" id="KW-0808">Transferase</keyword>
<keyword evidence="5" id="KW-1133">Transmembrane helix</keyword>
<comment type="caution">
    <text evidence="9">The sequence shown here is derived from an EMBL/GenBank/DDBJ whole genome shotgun (WGS) entry which is preliminary data.</text>
</comment>
<evidence type="ECO:0000256" key="3">
    <source>
        <dbReference type="ARBA" id="ARBA00022692"/>
    </source>
</evidence>
<reference evidence="10" key="2">
    <citation type="submission" date="2019-10" db="EMBL/GenBank/DDBJ databases">
        <title>A de novo genome assembly of a pear dwarfing rootstock.</title>
        <authorList>
            <person name="Wang F."/>
            <person name="Wang J."/>
            <person name="Li S."/>
            <person name="Zhang Y."/>
            <person name="Fang M."/>
            <person name="Ma L."/>
            <person name="Zhao Y."/>
            <person name="Jiang S."/>
        </authorList>
    </citation>
    <scope>NUCLEOTIDE SEQUENCE [LARGE SCALE GENOMIC DNA]</scope>
</reference>
<feature type="region of interest" description="Disordered" evidence="8">
    <location>
        <begin position="119"/>
        <end position="150"/>
    </location>
</feature>
<evidence type="ECO:0000256" key="8">
    <source>
        <dbReference type="SAM" id="MobiDB-lite"/>
    </source>
</evidence>
<dbReference type="Proteomes" id="UP000327157">
    <property type="component" value="Chromosome 2"/>
</dbReference>
<keyword evidence="3" id="KW-0812">Transmembrane</keyword>
<dbReference type="InterPro" id="IPR045874">
    <property type="entry name" value="LRK10/LRL21-25-like"/>
</dbReference>
<dbReference type="EMBL" id="SMOL01000157">
    <property type="protein sequence ID" value="KAB2627080.1"/>
    <property type="molecule type" value="Genomic_DNA"/>
</dbReference>
<dbReference type="GO" id="GO:0004674">
    <property type="term" value="F:protein serine/threonine kinase activity"/>
    <property type="evidence" value="ECO:0007669"/>
    <property type="project" value="UniProtKB-KW"/>
</dbReference>
<protein>
    <submittedName>
        <fullName evidence="9">Receptor-like protein kinase</fullName>
    </submittedName>
</protein>
<comment type="subcellular location">
    <subcellularLocation>
        <location evidence="1">Membrane</location>
        <topology evidence="1">Single-pass type I membrane protein</topology>
    </subcellularLocation>
</comment>
<sequence length="150" mass="16371">MVSMTIARGPWATLHPNCSPGIGNVSYKAEVHSFGMLLIEMVGGRKNIGSTTENTTNEIYYPKWIYSLLEEGDDQRIHITEEGNGKIPKQPAILGNFRDIVHPVAPGVSCFNENGGSHVRRRNLTMPPNPFVSSGPTKKNLIQASPRGAS</sequence>
<evidence type="ECO:0000256" key="5">
    <source>
        <dbReference type="ARBA" id="ARBA00022989"/>
    </source>
</evidence>
<evidence type="ECO:0000256" key="7">
    <source>
        <dbReference type="ARBA" id="ARBA00023180"/>
    </source>
</evidence>
<dbReference type="AlphaFoldDB" id="A0A5N5HNG9"/>
<organism evidence="9 10">
    <name type="scientific">Pyrus ussuriensis x Pyrus communis</name>
    <dbReference type="NCBI Taxonomy" id="2448454"/>
    <lineage>
        <taxon>Eukaryota</taxon>
        <taxon>Viridiplantae</taxon>
        <taxon>Streptophyta</taxon>
        <taxon>Embryophyta</taxon>
        <taxon>Tracheophyta</taxon>
        <taxon>Spermatophyta</taxon>
        <taxon>Magnoliopsida</taxon>
        <taxon>eudicotyledons</taxon>
        <taxon>Gunneridae</taxon>
        <taxon>Pentapetalae</taxon>
        <taxon>rosids</taxon>
        <taxon>fabids</taxon>
        <taxon>Rosales</taxon>
        <taxon>Rosaceae</taxon>
        <taxon>Amygdaloideae</taxon>
        <taxon>Maleae</taxon>
        <taxon>Pyrus</taxon>
    </lineage>
</organism>
<keyword evidence="2" id="KW-0723">Serine/threonine-protein kinase</keyword>
<proteinExistence type="predicted"/>
<evidence type="ECO:0000256" key="6">
    <source>
        <dbReference type="ARBA" id="ARBA00023136"/>
    </source>
</evidence>
<name>A0A5N5HNG9_9ROSA</name>
<evidence type="ECO:0000256" key="1">
    <source>
        <dbReference type="ARBA" id="ARBA00004479"/>
    </source>
</evidence>
<evidence type="ECO:0000256" key="2">
    <source>
        <dbReference type="ARBA" id="ARBA00022527"/>
    </source>
</evidence>
<keyword evidence="7" id="KW-0325">Glycoprotein</keyword>
<dbReference type="GO" id="GO:0016020">
    <property type="term" value="C:membrane"/>
    <property type="evidence" value="ECO:0007669"/>
    <property type="project" value="UniProtKB-SubCell"/>
</dbReference>
<dbReference type="PANTHER" id="PTHR27009">
    <property type="entry name" value="RUST RESISTANCE KINASE LR10-RELATED"/>
    <property type="match status" value="1"/>
</dbReference>
<keyword evidence="6" id="KW-0472">Membrane</keyword>
<evidence type="ECO:0000313" key="9">
    <source>
        <dbReference type="EMBL" id="KAB2627080.1"/>
    </source>
</evidence>
<evidence type="ECO:0000313" key="10">
    <source>
        <dbReference type="Proteomes" id="UP000327157"/>
    </source>
</evidence>
<gene>
    <name evidence="9" type="ORF">D8674_020698</name>
</gene>
<keyword evidence="9" id="KW-0675">Receptor</keyword>
<keyword evidence="9" id="KW-0418">Kinase</keyword>